<dbReference type="InterPro" id="IPR001680">
    <property type="entry name" value="WD40_rpt"/>
</dbReference>
<dbReference type="InterPro" id="IPR011989">
    <property type="entry name" value="ARM-like"/>
</dbReference>
<gene>
    <name evidence="6" type="ORF">M5K25_015340</name>
</gene>
<evidence type="ECO:0000259" key="5">
    <source>
        <dbReference type="SMART" id="SM01302"/>
    </source>
</evidence>
<dbReference type="Pfam" id="PF14538">
    <property type="entry name" value="Raptor_N"/>
    <property type="match status" value="1"/>
</dbReference>
<dbReference type="Gene3D" id="2.130.10.10">
    <property type="entry name" value="YVTN repeat-like/Quinoprotein amine dehydrogenase"/>
    <property type="match status" value="1"/>
</dbReference>
<evidence type="ECO:0000256" key="4">
    <source>
        <dbReference type="SAM" id="MobiDB-lite"/>
    </source>
</evidence>
<dbReference type="InterPro" id="IPR036322">
    <property type="entry name" value="WD40_repeat_dom_sf"/>
</dbReference>
<dbReference type="Proteomes" id="UP001552299">
    <property type="component" value="Unassembled WGS sequence"/>
</dbReference>
<sequence>MALGDRMAWSFSQSSALVSVNFDEFSSRENGDPSRQTRESEAPAEADPGSAATSLAYLPHAVFLREFRHEGFEEYAPMKPSQSVLDSKWRPKDRVMQMKTSCVALVMCLNIGVDPPDVIKISPCARMECWIDPFSVTGAKVLDRIGKSLHAQYERWQPRARYGLELDPTIEEVKKLCCSCRKNAKSERVLFHYNGHGVPKPTANGEIWVFNKGYTQYIPLPISELDSWLKTPTMYVFDCAAAGVIVNALIERHEWNSSGASGSSNDCILFAACEAQETLPQSDEFPADLFTSCLTTPIKMALHWFCSRSLLHDSIDHSLIDKIPGRQNDRKTLLGELNWIFTAVTDTIAWDVLPHDLFQRLFRQDLLVACLFRNFLLAERIMRTANCNPISYPLLPPTHQHRMWDAWDMAVEICLSKLPQLVTDPTAEFQPSPFFTEQLTAFEVWLDHGSEHKKPPEQLPILLQILHSQSHRFRALVLLGRFLDMGHWAVNQALSVGIFPYVLKLLQTKAMELQQILVFIWTKILSLDNGNCSFRDDLVKDGGHTYFIKFLDGMDAYPEQRAMAAFVLAGIVDGYRLGQEACIQANLIHVCLKNLQFANSHEAHTEPLLLQWLCLCLGKLWEDFHEAQLIGLQADAPAILSILLSEPQPEVRAAAVFSLGSLIDVGSESFRDGHGDVEDCDVDEKSKAELRIVKSLLQVLEDGSPLVRAELVVGLARFGFGHKKQLKSIAAAYMQQGSSISSQIVPVLRVECGSMASAGDRMISTSSPTESTEIMHRSPVSDDSSQCSDSGIFVKESTTDGDISQFRSRSLDSAFYSQYLVAMSSLAKDPYPRIAILVRRALAIIGIEHVVSKGAKYNDGSFHQGYLSCQSISSTIGLTRSSSWFDMHSVKLPVIFRTPPVNSPRQNYLTGLRRVCSLEFGPQLCCSQDTVLADPLLGSIGSVGTSEHSLLLRSSIYNWNHRYFSRPLLNASDENEDDLAIRERREKIALDCIANCRRSSITQLNNQIASWDTRFETGAKATLLLPFSPIVVAADENERIRVWNYEDATQLNSFSNHYSSDRGISKLCLVNELDDSLLLVASSEGNIRIWKNYILKGRQKLVTAFSSIQSHRTGVLASNAVVDWQQQSGYLYASSEISSILLWDLEKEQNISFISSSLDSSISALTASQVRGGQIVAGFVDGSVRIFDVRTPDMPVCATRLHTQRAEKVVGIGFLPELDQFKIVSASQAGDIQFLDIRNHSEAYLTIDAHRGSLTAFAIHRHAPVIASGSSKQIFKVFSLDGDQLSIIKYYPTLMAQRIGSVTCLNFHPYKVLLAAAAADACVSIYADDNYEAR</sequence>
<dbReference type="PRINTS" id="PR01547">
    <property type="entry name" value="YEAST176DUF"/>
</dbReference>
<feature type="region of interest" description="Disordered" evidence="4">
    <location>
        <begin position="24"/>
        <end position="50"/>
    </location>
</feature>
<dbReference type="SMART" id="SM00320">
    <property type="entry name" value="WD40"/>
    <property type="match status" value="6"/>
</dbReference>
<dbReference type="SUPFAM" id="SSF50978">
    <property type="entry name" value="WD40 repeat-like"/>
    <property type="match status" value="1"/>
</dbReference>
<evidence type="ECO:0000313" key="6">
    <source>
        <dbReference type="EMBL" id="KAL0914947.1"/>
    </source>
</evidence>
<accession>A0ABD0UX47</accession>
<evidence type="ECO:0000313" key="7">
    <source>
        <dbReference type="Proteomes" id="UP001552299"/>
    </source>
</evidence>
<proteinExistence type="inferred from homology"/>
<reference evidence="6 7" key="1">
    <citation type="journal article" date="2024" name="Plant Biotechnol. J.">
        <title>Dendrobium thyrsiflorum genome and its molecular insights into genes involved in important horticultural traits.</title>
        <authorList>
            <person name="Chen B."/>
            <person name="Wang J.Y."/>
            <person name="Zheng P.J."/>
            <person name="Li K.L."/>
            <person name="Liang Y.M."/>
            <person name="Chen X.F."/>
            <person name="Zhang C."/>
            <person name="Zhao X."/>
            <person name="He X."/>
            <person name="Zhang G.Q."/>
            <person name="Liu Z.J."/>
            <person name="Xu Q."/>
        </authorList>
    </citation>
    <scope>NUCLEOTIDE SEQUENCE [LARGE SCALE GENOMIC DNA]</scope>
    <source>
        <strain evidence="6">GZMU011</strain>
    </source>
</reference>
<feature type="domain" description="Raptor N-terminal CASPase-like" evidence="5">
    <location>
        <begin position="97"/>
        <end position="250"/>
    </location>
</feature>
<dbReference type="EMBL" id="JANQDX010000012">
    <property type="protein sequence ID" value="KAL0914947.1"/>
    <property type="molecule type" value="Genomic_DNA"/>
</dbReference>
<dbReference type="SMART" id="SM01302">
    <property type="entry name" value="Raptor_N"/>
    <property type="match status" value="1"/>
</dbReference>
<dbReference type="Gene3D" id="1.25.10.10">
    <property type="entry name" value="Leucine-rich Repeat Variant"/>
    <property type="match status" value="1"/>
</dbReference>
<dbReference type="FunFam" id="1.25.10.10:FF:000145">
    <property type="entry name" value="Regulatory-associated protein of TOR 1"/>
    <property type="match status" value="1"/>
</dbReference>
<keyword evidence="3" id="KW-0677">Repeat</keyword>
<feature type="compositionally biased region" description="Basic and acidic residues" evidence="4">
    <location>
        <begin position="25"/>
        <end position="41"/>
    </location>
</feature>
<dbReference type="SUPFAM" id="SSF48371">
    <property type="entry name" value="ARM repeat"/>
    <property type="match status" value="1"/>
</dbReference>
<keyword evidence="7" id="KW-1185">Reference proteome</keyword>
<keyword evidence="2" id="KW-0853">WD repeat</keyword>
<comment type="similarity">
    <text evidence="1">Belongs to the WD repeat RAPTOR family.</text>
</comment>
<dbReference type="InterPro" id="IPR029347">
    <property type="entry name" value="Raptor_N"/>
</dbReference>
<dbReference type="InterPro" id="IPR004083">
    <property type="entry name" value="Raptor"/>
</dbReference>
<evidence type="ECO:0000256" key="3">
    <source>
        <dbReference type="ARBA" id="ARBA00022737"/>
    </source>
</evidence>
<evidence type="ECO:0000256" key="2">
    <source>
        <dbReference type="ARBA" id="ARBA00022574"/>
    </source>
</evidence>
<organism evidence="6 7">
    <name type="scientific">Dendrobium thyrsiflorum</name>
    <name type="common">Pinecone-like raceme dendrobium</name>
    <name type="synonym">Orchid</name>
    <dbReference type="NCBI Taxonomy" id="117978"/>
    <lineage>
        <taxon>Eukaryota</taxon>
        <taxon>Viridiplantae</taxon>
        <taxon>Streptophyta</taxon>
        <taxon>Embryophyta</taxon>
        <taxon>Tracheophyta</taxon>
        <taxon>Spermatophyta</taxon>
        <taxon>Magnoliopsida</taxon>
        <taxon>Liliopsida</taxon>
        <taxon>Asparagales</taxon>
        <taxon>Orchidaceae</taxon>
        <taxon>Epidendroideae</taxon>
        <taxon>Malaxideae</taxon>
        <taxon>Dendrobiinae</taxon>
        <taxon>Dendrobium</taxon>
    </lineage>
</organism>
<dbReference type="InterPro" id="IPR016024">
    <property type="entry name" value="ARM-type_fold"/>
</dbReference>
<dbReference type="PANTHER" id="PTHR12848:SF16">
    <property type="entry name" value="REGULATORY-ASSOCIATED PROTEIN OF MTOR"/>
    <property type="match status" value="1"/>
</dbReference>
<name>A0ABD0UX47_DENTH</name>
<evidence type="ECO:0000256" key="1">
    <source>
        <dbReference type="ARBA" id="ARBA00009257"/>
    </source>
</evidence>
<protein>
    <recommendedName>
        <fullName evidence="5">Raptor N-terminal CASPase-like domain-containing protein</fullName>
    </recommendedName>
</protein>
<comment type="caution">
    <text evidence="6">The sequence shown here is derived from an EMBL/GenBank/DDBJ whole genome shotgun (WGS) entry which is preliminary data.</text>
</comment>
<dbReference type="PANTHER" id="PTHR12848">
    <property type="entry name" value="REGULATORY-ASSOCIATED PROTEIN OF MTOR"/>
    <property type="match status" value="1"/>
</dbReference>
<dbReference type="InterPro" id="IPR015943">
    <property type="entry name" value="WD40/YVTN_repeat-like_dom_sf"/>
</dbReference>